<keyword evidence="1" id="KW-1133">Transmembrane helix</keyword>
<keyword evidence="1" id="KW-0812">Transmembrane</keyword>
<keyword evidence="3" id="KW-1185">Reference proteome</keyword>
<accession>A0A2V5JXZ2</accession>
<proteinExistence type="predicted"/>
<keyword evidence="1" id="KW-0472">Membrane</keyword>
<dbReference type="RefSeq" id="WP_110842363.1">
    <property type="nucleotide sequence ID" value="NZ_QJVJ01000011.1"/>
</dbReference>
<protein>
    <recommendedName>
        <fullName evidence="4">Glutamine amidotransferase domain-containing protein</fullName>
    </recommendedName>
</protein>
<sequence length="800" mass="87050">MDNRIYGRSRWARWIGAALMVAVLWAAFAAAAVETAFAQKGPIDIVVEPGIDGKMKNGKWFPVKFTLTNKGDDVSGELAVRMTGDPNGGRSVVYAQHVDLPRQTTKVVWMTLPGKMMNANNNIVLFYDKGVDQGSPVPFSQGNVSIETKPISPETLFVGVVARDPDTLNFLSLLNQKGYQVQTVRLPIADFPWEATMLDGLDVIAFNDAPTDALKPEQAKQIAAWAERGGRLVLAGGAGYAKTAAAFGEWSPVTVSGTTAVTTLDEFARATGKELPLNGAFTVSSATVKDGETLYAEKGVPLIVEKRHGQGSITYVAYDLALQPVASWTGNPAIWERLLSGSLVSNGASRGPMGAWDNMWELNNALEQFPELVPPAYGVLTLLFLVYAIVVAPALYLVLKRIDRREWAWFAIPSIAVVTSVLIYAVGASDRGSTLAQTLAVNELSGTGSATRMAASSVFVPSGGDYEIEWSGKRSISPFMVNDGRTLQGGNADMIIRTDAERTVASFENVPFWSVRKAFGAQEAVSDAGKFDYSISIDASGVKGEVTNLTKGDLYEAGLFFGSQWVRIGDMKPGEKKPFQLSPAASPGMPGGDWGNYVFPYQGNRDMNQRERSLLNSYSQSKWNGPVNSRQLEPTLIGFAKSKEALFKIDGKPVASERIDMFVQRLKLDFVQGDRVFIPRGILTPFVETSNVTHMSSYFNGGIDVGKGDFTIVFRLPERKEWQFEKATLSMAQQPSFAVELWNESKQSWAPLQGGKTELTAEQLKEALTGGNGIRLKVTNSQNGGRFNYPDLTVEGAVKR</sequence>
<dbReference type="EMBL" id="QJVJ01000011">
    <property type="protein sequence ID" value="PYI51735.1"/>
    <property type="molecule type" value="Genomic_DNA"/>
</dbReference>
<dbReference type="SUPFAM" id="SSF52317">
    <property type="entry name" value="Class I glutamine amidotransferase-like"/>
    <property type="match status" value="1"/>
</dbReference>
<reference evidence="2 3" key="1">
    <citation type="submission" date="2018-05" db="EMBL/GenBank/DDBJ databases">
        <title>Paenibacillus flagellatus sp. nov., isolated from selenium mineral soil.</title>
        <authorList>
            <person name="Dai X."/>
        </authorList>
    </citation>
    <scope>NUCLEOTIDE SEQUENCE [LARGE SCALE GENOMIC DNA]</scope>
    <source>
        <strain evidence="2 3">DXL2</strain>
    </source>
</reference>
<dbReference type="Proteomes" id="UP000247476">
    <property type="component" value="Unassembled WGS sequence"/>
</dbReference>
<comment type="caution">
    <text evidence="2">The sequence shown here is derived from an EMBL/GenBank/DDBJ whole genome shotgun (WGS) entry which is preliminary data.</text>
</comment>
<dbReference type="OrthoDB" id="137965at2"/>
<gene>
    <name evidence="2" type="ORF">DLM86_22690</name>
</gene>
<evidence type="ECO:0000313" key="2">
    <source>
        <dbReference type="EMBL" id="PYI51735.1"/>
    </source>
</evidence>
<evidence type="ECO:0000256" key="1">
    <source>
        <dbReference type="SAM" id="Phobius"/>
    </source>
</evidence>
<evidence type="ECO:0000313" key="3">
    <source>
        <dbReference type="Proteomes" id="UP000247476"/>
    </source>
</evidence>
<evidence type="ECO:0008006" key="4">
    <source>
        <dbReference type="Google" id="ProtNLM"/>
    </source>
</evidence>
<name>A0A2V5JXZ2_9BACL</name>
<dbReference type="AlphaFoldDB" id="A0A2V5JXZ2"/>
<organism evidence="2 3">
    <name type="scientific">Paenibacillus flagellatus</name>
    <dbReference type="NCBI Taxonomy" id="2211139"/>
    <lineage>
        <taxon>Bacteria</taxon>
        <taxon>Bacillati</taxon>
        <taxon>Bacillota</taxon>
        <taxon>Bacilli</taxon>
        <taxon>Bacillales</taxon>
        <taxon>Paenibacillaceae</taxon>
        <taxon>Paenibacillus</taxon>
    </lineage>
</organism>
<dbReference type="InterPro" id="IPR029062">
    <property type="entry name" value="Class_I_gatase-like"/>
</dbReference>
<feature type="transmembrane region" description="Helical" evidence="1">
    <location>
        <begin position="407"/>
        <end position="427"/>
    </location>
</feature>
<dbReference type="Gene3D" id="3.40.50.880">
    <property type="match status" value="1"/>
</dbReference>
<feature type="transmembrane region" description="Helical" evidence="1">
    <location>
        <begin position="376"/>
        <end position="398"/>
    </location>
</feature>